<keyword evidence="4" id="KW-0472">Membrane</keyword>
<dbReference type="InterPro" id="IPR009057">
    <property type="entry name" value="Homeodomain-like_sf"/>
</dbReference>
<keyword evidence="4" id="KW-1133">Transmembrane helix</keyword>
<name>A0ABS4J019_9BACL</name>
<evidence type="ECO:0000256" key="4">
    <source>
        <dbReference type="SAM" id="Phobius"/>
    </source>
</evidence>
<reference evidence="6 7" key="1">
    <citation type="submission" date="2021-03" db="EMBL/GenBank/DDBJ databases">
        <title>Genomic Encyclopedia of Type Strains, Phase IV (KMG-IV): sequencing the most valuable type-strain genomes for metagenomic binning, comparative biology and taxonomic classification.</title>
        <authorList>
            <person name="Goeker M."/>
        </authorList>
    </citation>
    <scope>NUCLEOTIDE SEQUENCE [LARGE SCALE GENOMIC DNA]</scope>
    <source>
        <strain evidence="6 7">DSM 26048</strain>
    </source>
</reference>
<gene>
    <name evidence="6" type="ORF">J2Z66_004799</name>
</gene>
<dbReference type="RefSeq" id="WP_209974803.1">
    <property type="nucleotide sequence ID" value="NZ_JAGGLB010000017.1"/>
</dbReference>
<evidence type="ECO:0000313" key="6">
    <source>
        <dbReference type="EMBL" id="MBP1993182.1"/>
    </source>
</evidence>
<dbReference type="PANTHER" id="PTHR43280">
    <property type="entry name" value="ARAC-FAMILY TRANSCRIPTIONAL REGULATOR"/>
    <property type="match status" value="1"/>
</dbReference>
<evidence type="ECO:0000256" key="1">
    <source>
        <dbReference type="ARBA" id="ARBA00023015"/>
    </source>
</evidence>
<protein>
    <submittedName>
        <fullName evidence="6">YesN/AraC family two-component response regulator</fullName>
    </submittedName>
</protein>
<accession>A0ABS4J019</accession>
<dbReference type="PROSITE" id="PS00041">
    <property type="entry name" value="HTH_ARAC_FAMILY_1"/>
    <property type="match status" value="1"/>
</dbReference>
<keyword evidence="7" id="KW-1185">Reference proteome</keyword>
<evidence type="ECO:0000256" key="3">
    <source>
        <dbReference type="ARBA" id="ARBA00023163"/>
    </source>
</evidence>
<dbReference type="InterPro" id="IPR018062">
    <property type="entry name" value="HTH_AraC-typ_CS"/>
</dbReference>
<dbReference type="InterPro" id="IPR020449">
    <property type="entry name" value="Tscrpt_reg_AraC-type_HTH"/>
</dbReference>
<dbReference type="SMART" id="SM00342">
    <property type="entry name" value="HTH_ARAC"/>
    <property type="match status" value="1"/>
</dbReference>
<dbReference type="Gene3D" id="1.10.10.60">
    <property type="entry name" value="Homeodomain-like"/>
    <property type="match status" value="2"/>
</dbReference>
<keyword evidence="4" id="KW-0812">Transmembrane</keyword>
<sequence>MLKSHLSRFQKNGLFVKLLSSFLLLTILLLSFNFLSLSFFKNNIQNEIIKQNSLNLKKTVDSYEGHLELIDNLLTGLQFNPVVELLTDREMNAANSELINQLTDQLNTLISNPYLYLDNVLIYFKESDSIIDKGGKSSVSQMFGNYYVTPDYDISFWEKQFQENYHLKLFPAAEFSEIKYDKKLAKGTLFPIFIKNNIDNRVSIIAMLDASDVFTNFHISSSDSFFIMNSKHDYLFASTSEPIGNRSSIDAAWPNQPSGYVKKDEHYYFYKTGPSTGFTYMNIIPNQKIADEVFRLQFVFILIFIATLVISIVISVVLSMKFNNPVQKIIHSIEDLRKDLKRKNSLLIHYGYMNKIKSIGSNFHEIQELISNTKPFYIILFELTFTRQFKISHTAEEHSKASNFIREFIYVNINEHFRDSVTFPVEKNQVVSLIFEEQLAAQMIGALQSFKQMFDRDKEYCFLTIAVNPEQKKSLELSESYEQCVQIVRQRKLNDETQIMTELSPAHFELLYTPAQEQELTVHLQAGNVANVVHLVGQLLDKMSKKEASAYQYNQFAEEVISKVLKTLILENVQVSSLLAANSPYQQIKDFTTIEDYKVFFEHFLAEAVQLIASKKSEKEPIIDYITDYLINHYGEDISLELIANKLNLSSGYLSIYFKEKKGVNFSTFLNDIRITKAKDMLRKSEYKIHEIASQVGYQNANSFIRMFKKCAGIPPSEFRRLHSEDMQ</sequence>
<feature type="domain" description="HTH araC/xylS-type" evidence="5">
    <location>
        <begin position="624"/>
        <end position="722"/>
    </location>
</feature>
<keyword evidence="2" id="KW-0238">DNA-binding</keyword>
<proteinExistence type="predicted"/>
<dbReference type="PRINTS" id="PR00032">
    <property type="entry name" value="HTHARAC"/>
</dbReference>
<evidence type="ECO:0000259" key="5">
    <source>
        <dbReference type="PROSITE" id="PS01124"/>
    </source>
</evidence>
<evidence type="ECO:0000313" key="7">
    <source>
        <dbReference type="Proteomes" id="UP001519287"/>
    </source>
</evidence>
<dbReference type="SUPFAM" id="SSF46689">
    <property type="entry name" value="Homeodomain-like"/>
    <property type="match status" value="2"/>
</dbReference>
<evidence type="ECO:0000256" key="2">
    <source>
        <dbReference type="ARBA" id="ARBA00023125"/>
    </source>
</evidence>
<keyword evidence="3" id="KW-0804">Transcription</keyword>
<dbReference type="Pfam" id="PF12833">
    <property type="entry name" value="HTH_18"/>
    <property type="match status" value="1"/>
</dbReference>
<organism evidence="6 7">
    <name type="scientific">Paenibacillus eucommiae</name>
    <dbReference type="NCBI Taxonomy" id="1355755"/>
    <lineage>
        <taxon>Bacteria</taxon>
        <taxon>Bacillati</taxon>
        <taxon>Bacillota</taxon>
        <taxon>Bacilli</taxon>
        <taxon>Bacillales</taxon>
        <taxon>Paenibacillaceae</taxon>
        <taxon>Paenibacillus</taxon>
    </lineage>
</organism>
<feature type="transmembrane region" description="Helical" evidence="4">
    <location>
        <begin position="296"/>
        <end position="318"/>
    </location>
</feature>
<dbReference type="Proteomes" id="UP001519287">
    <property type="component" value="Unassembled WGS sequence"/>
</dbReference>
<dbReference type="PROSITE" id="PS01124">
    <property type="entry name" value="HTH_ARAC_FAMILY_2"/>
    <property type="match status" value="1"/>
</dbReference>
<dbReference type="InterPro" id="IPR018060">
    <property type="entry name" value="HTH_AraC"/>
</dbReference>
<dbReference type="EMBL" id="JAGGLB010000017">
    <property type="protein sequence ID" value="MBP1993182.1"/>
    <property type="molecule type" value="Genomic_DNA"/>
</dbReference>
<dbReference type="PANTHER" id="PTHR43280:SF2">
    <property type="entry name" value="HTH-TYPE TRANSCRIPTIONAL REGULATOR EXSA"/>
    <property type="match status" value="1"/>
</dbReference>
<comment type="caution">
    <text evidence="6">The sequence shown here is derived from an EMBL/GenBank/DDBJ whole genome shotgun (WGS) entry which is preliminary data.</text>
</comment>
<keyword evidence="1" id="KW-0805">Transcription regulation</keyword>